<dbReference type="InterPro" id="IPR023214">
    <property type="entry name" value="HAD_sf"/>
</dbReference>
<organism evidence="4 5">
    <name type="scientific">Candidatus Yonathbacteria bacterium CG_4_10_14_0_8_um_filter_43_17</name>
    <dbReference type="NCBI Taxonomy" id="1975099"/>
    <lineage>
        <taxon>Bacteria</taxon>
        <taxon>Candidatus Yonathiibacteriota</taxon>
    </lineage>
</organism>
<dbReference type="Proteomes" id="UP000230732">
    <property type="component" value="Unassembled WGS sequence"/>
</dbReference>
<keyword evidence="2 4" id="KW-0378">Hydrolase</keyword>
<dbReference type="Gene3D" id="3.40.50.1000">
    <property type="entry name" value="HAD superfamily/HAD-like"/>
    <property type="match status" value="1"/>
</dbReference>
<comment type="caution">
    <text evidence="4">The sequence shown here is derived from an EMBL/GenBank/DDBJ whole genome shotgun (WGS) entry which is preliminary data.</text>
</comment>
<dbReference type="GO" id="GO:0046872">
    <property type="term" value="F:metal ion binding"/>
    <property type="evidence" value="ECO:0007669"/>
    <property type="project" value="UniProtKB-KW"/>
</dbReference>
<proteinExistence type="predicted"/>
<evidence type="ECO:0000256" key="3">
    <source>
        <dbReference type="ARBA" id="ARBA00022842"/>
    </source>
</evidence>
<dbReference type="AlphaFoldDB" id="A0A2M7Q4P1"/>
<dbReference type="SUPFAM" id="SSF56784">
    <property type="entry name" value="HAD-like"/>
    <property type="match status" value="1"/>
</dbReference>
<keyword evidence="3" id="KW-0460">Magnesium</keyword>
<dbReference type="Pfam" id="PF12710">
    <property type="entry name" value="HAD"/>
    <property type="match status" value="1"/>
</dbReference>
<dbReference type="EMBL" id="PFKX01000043">
    <property type="protein sequence ID" value="PIY58353.1"/>
    <property type="molecule type" value="Genomic_DNA"/>
</dbReference>
<dbReference type="InterPro" id="IPR050582">
    <property type="entry name" value="HAD-like_SerB"/>
</dbReference>
<dbReference type="NCBIfam" id="TIGR01488">
    <property type="entry name" value="HAD-SF-IB"/>
    <property type="match status" value="1"/>
</dbReference>
<reference evidence="5" key="1">
    <citation type="submission" date="2017-09" db="EMBL/GenBank/DDBJ databases">
        <title>Depth-based differentiation of microbial function through sediment-hosted aquifers and enrichment of novel symbionts in the deep terrestrial subsurface.</title>
        <authorList>
            <person name="Probst A.J."/>
            <person name="Ladd B."/>
            <person name="Jarett J.K."/>
            <person name="Geller-Mcgrath D.E."/>
            <person name="Sieber C.M.K."/>
            <person name="Emerson J.B."/>
            <person name="Anantharaman K."/>
            <person name="Thomas B.C."/>
            <person name="Malmstrom R."/>
            <person name="Stieglmeier M."/>
            <person name="Klingl A."/>
            <person name="Woyke T."/>
            <person name="Ryan C.M."/>
            <person name="Banfield J.F."/>
        </authorList>
    </citation>
    <scope>NUCLEOTIDE SEQUENCE [LARGE SCALE GENOMIC DNA]</scope>
</reference>
<keyword evidence="1" id="KW-0479">Metal-binding</keyword>
<accession>A0A2M7Q4P1</accession>
<gene>
    <name evidence="4" type="ORF">COY98_02955</name>
</gene>
<dbReference type="PANTHER" id="PTHR43344:SF13">
    <property type="entry name" value="PHOSPHATASE RV3661-RELATED"/>
    <property type="match status" value="1"/>
</dbReference>
<dbReference type="Gene3D" id="1.20.1440.100">
    <property type="entry name" value="SG protein - dephosphorylation function"/>
    <property type="match status" value="1"/>
</dbReference>
<name>A0A2M7Q4P1_9BACT</name>
<dbReference type="NCBIfam" id="TIGR01490">
    <property type="entry name" value="HAD-SF-IB-hyp1"/>
    <property type="match status" value="1"/>
</dbReference>
<evidence type="ECO:0000256" key="1">
    <source>
        <dbReference type="ARBA" id="ARBA00022723"/>
    </source>
</evidence>
<evidence type="ECO:0000313" key="4">
    <source>
        <dbReference type="EMBL" id="PIY58353.1"/>
    </source>
</evidence>
<dbReference type="InterPro" id="IPR036412">
    <property type="entry name" value="HAD-like_sf"/>
</dbReference>
<evidence type="ECO:0000256" key="2">
    <source>
        <dbReference type="ARBA" id="ARBA00022801"/>
    </source>
</evidence>
<dbReference type="InterPro" id="IPR006385">
    <property type="entry name" value="HAD_hydro_SerB1"/>
</dbReference>
<dbReference type="GO" id="GO:0016787">
    <property type="term" value="F:hydrolase activity"/>
    <property type="evidence" value="ECO:0007669"/>
    <property type="project" value="UniProtKB-KW"/>
</dbReference>
<evidence type="ECO:0000313" key="5">
    <source>
        <dbReference type="Proteomes" id="UP000230732"/>
    </source>
</evidence>
<protein>
    <submittedName>
        <fullName evidence="4">HAD-IB family hydrolase</fullName>
    </submittedName>
</protein>
<dbReference type="PANTHER" id="PTHR43344">
    <property type="entry name" value="PHOSPHOSERINE PHOSPHATASE"/>
    <property type="match status" value="1"/>
</dbReference>
<sequence>MHNQEVVFFDVDDTLIKGQSQKLFINFVWKRGLVSSWFYIRLMFWFLLYKLHIIKDPSKIATHAFSFLKNKPRRELLGLVNLFFDQVLVHQFYEDALLVINDHQKEGRQIFLVSNAFDALVDRVASYVKADGYIATELRDEKSILSGEINGTINYGKAKAERVKEFCVKNNILLENSWGYADHVSDIEFLKLMKNPVVVNASKGFKEKAMDFRFNILTFRK</sequence>